<keyword evidence="2" id="KW-0560">Oxidoreductase</keyword>
<name>A0A917UXK3_9MICO</name>
<reference evidence="8" key="2">
    <citation type="submission" date="2020-09" db="EMBL/GenBank/DDBJ databases">
        <authorList>
            <person name="Sun Q."/>
            <person name="Zhou Y."/>
        </authorList>
    </citation>
    <scope>NUCLEOTIDE SEQUENCE</scope>
    <source>
        <strain evidence="8">CGMCC 1.8984</strain>
    </source>
</reference>
<evidence type="ECO:0000259" key="5">
    <source>
        <dbReference type="Pfam" id="PF00394"/>
    </source>
</evidence>
<dbReference type="InterPro" id="IPR008972">
    <property type="entry name" value="Cupredoxin"/>
</dbReference>
<dbReference type="GO" id="GO:0016491">
    <property type="term" value="F:oxidoreductase activity"/>
    <property type="evidence" value="ECO:0007669"/>
    <property type="project" value="UniProtKB-KW"/>
</dbReference>
<proteinExistence type="predicted"/>
<feature type="chain" id="PRO_5038380331" evidence="4">
    <location>
        <begin position="31"/>
        <end position="503"/>
    </location>
</feature>
<feature type="domain" description="Plastocyanin-like" evidence="6">
    <location>
        <begin position="386"/>
        <end position="497"/>
    </location>
</feature>
<dbReference type="GO" id="GO:0005507">
    <property type="term" value="F:copper ion binding"/>
    <property type="evidence" value="ECO:0007669"/>
    <property type="project" value="InterPro"/>
</dbReference>
<dbReference type="CDD" id="cd13861">
    <property type="entry name" value="CuRO_1_CumA_like"/>
    <property type="match status" value="1"/>
</dbReference>
<dbReference type="InterPro" id="IPR033138">
    <property type="entry name" value="Cu_oxidase_CS"/>
</dbReference>
<dbReference type="PROSITE" id="PS51318">
    <property type="entry name" value="TAT"/>
    <property type="match status" value="1"/>
</dbReference>
<evidence type="ECO:0000256" key="3">
    <source>
        <dbReference type="ARBA" id="ARBA00023008"/>
    </source>
</evidence>
<dbReference type="InterPro" id="IPR045087">
    <property type="entry name" value="Cu-oxidase_fam"/>
</dbReference>
<sequence length="503" mass="53947">MTERPFLNAPMTRRAVLGAGLAGAATVLFAACTPSPRYISPTAAAVGSAEAAWNSTGRIVATSLHAQTATLDLAGTPASTWSFGSIPAPVIRASVGDTIEATLANGLPEETTIHWHGVALRNDMDGVPGVTQTSVAAGDELTYRFIAPDAGTYWFHPHVGTQLDRGLYGALIIEDPNEPLAYDEEWVVIFDDWLDGVTATPPEVLEELRGGMAPMEGMEGMVMPMGNMLMGTNSDLLGGDSGDVFYPHYLVNGRPARDPETYTSRPGMRVRIRMINAGSDTAFRVALGGHRLTITHSDGFPVQPTEVDGVLLGMGERHDVLVTLADGVFPLVAEAEGKAERAFALVRTGAGAAPESNVVLPELRRNIGVGSALRAVDSVALAGKAPDREINVKLTGSMQDFDWAFDGVSFDPAEIERNTRGIRSGERVRVRFENTTTMWHPIHLHGHTFQLLDGGPRKDTSIVLPGETLTVDFDANNPGRWLFHCHNIYHAEGGMTGLISYEA</sequence>
<comment type="caution">
    <text evidence="8">The sequence shown here is derived from an EMBL/GenBank/DDBJ whole genome shotgun (WGS) entry which is preliminary data.</text>
</comment>
<evidence type="ECO:0000256" key="2">
    <source>
        <dbReference type="ARBA" id="ARBA00023002"/>
    </source>
</evidence>
<dbReference type="CDD" id="cd13896">
    <property type="entry name" value="CuRO_3_CopA"/>
    <property type="match status" value="1"/>
</dbReference>
<organism evidence="8 9">
    <name type="scientific">Agromyces bauzanensis</name>
    <dbReference type="NCBI Taxonomy" id="1308924"/>
    <lineage>
        <taxon>Bacteria</taxon>
        <taxon>Bacillati</taxon>
        <taxon>Actinomycetota</taxon>
        <taxon>Actinomycetes</taxon>
        <taxon>Micrococcales</taxon>
        <taxon>Microbacteriaceae</taxon>
        <taxon>Agromyces</taxon>
    </lineage>
</organism>
<dbReference type="SUPFAM" id="SSF49503">
    <property type="entry name" value="Cupredoxins"/>
    <property type="match status" value="3"/>
</dbReference>
<dbReference type="InterPro" id="IPR034279">
    <property type="entry name" value="CuRO_3_CopA"/>
</dbReference>
<dbReference type="RefSeq" id="WP_188744683.1">
    <property type="nucleotide sequence ID" value="NZ_BAABFW010000047.1"/>
</dbReference>
<dbReference type="AlphaFoldDB" id="A0A917UXK3"/>
<dbReference type="PROSITE" id="PS00079">
    <property type="entry name" value="MULTICOPPER_OXIDASE1"/>
    <property type="match status" value="1"/>
</dbReference>
<dbReference type="Proteomes" id="UP000636956">
    <property type="component" value="Unassembled WGS sequence"/>
</dbReference>
<evidence type="ECO:0000313" key="8">
    <source>
        <dbReference type="EMBL" id="GGJ93484.1"/>
    </source>
</evidence>
<dbReference type="InterPro" id="IPR002355">
    <property type="entry name" value="Cu_oxidase_Cu_BS"/>
</dbReference>
<dbReference type="EMBL" id="BMMD01000034">
    <property type="protein sequence ID" value="GGJ93484.1"/>
    <property type="molecule type" value="Genomic_DNA"/>
</dbReference>
<feature type="signal peptide" evidence="4">
    <location>
        <begin position="1"/>
        <end position="30"/>
    </location>
</feature>
<keyword evidence="3" id="KW-0186">Copper</keyword>
<dbReference type="PANTHER" id="PTHR11709:SF394">
    <property type="entry name" value="FI03373P-RELATED"/>
    <property type="match status" value="1"/>
</dbReference>
<evidence type="ECO:0000313" key="9">
    <source>
        <dbReference type="Proteomes" id="UP000636956"/>
    </source>
</evidence>
<keyword evidence="1" id="KW-0479">Metal-binding</keyword>
<dbReference type="PANTHER" id="PTHR11709">
    <property type="entry name" value="MULTI-COPPER OXIDASE"/>
    <property type="match status" value="1"/>
</dbReference>
<dbReference type="PROSITE" id="PS51257">
    <property type="entry name" value="PROKAR_LIPOPROTEIN"/>
    <property type="match status" value="1"/>
</dbReference>
<evidence type="ECO:0000259" key="7">
    <source>
        <dbReference type="Pfam" id="PF07732"/>
    </source>
</evidence>
<dbReference type="InterPro" id="IPR011706">
    <property type="entry name" value="Cu-oxidase_C"/>
</dbReference>
<gene>
    <name evidence="8" type="ORF">GCM10011372_34940</name>
</gene>
<keyword evidence="9" id="KW-1185">Reference proteome</keyword>
<dbReference type="InterPro" id="IPR011707">
    <property type="entry name" value="Cu-oxidase-like_N"/>
</dbReference>
<keyword evidence="4" id="KW-0732">Signal</keyword>
<feature type="domain" description="Plastocyanin-like" evidence="7">
    <location>
        <begin position="78"/>
        <end position="177"/>
    </location>
</feature>
<dbReference type="Pfam" id="PF07732">
    <property type="entry name" value="Cu-oxidase_3"/>
    <property type="match status" value="1"/>
</dbReference>
<dbReference type="PROSITE" id="PS00080">
    <property type="entry name" value="MULTICOPPER_OXIDASE2"/>
    <property type="match status" value="1"/>
</dbReference>
<evidence type="ECO:0000259" key="6">
    <source>
        <dbReference type="Pfam" id="PF07731"/>
    </source>
</evidence>
<feature type="domain" description="Plastocyanin-like" evidence="5">
    <location>
        <begin position="248"/>
        <end position="344"/>
    </location>
</feature>
<dbReference type="InterPro" id="IPR001117">
    <property type="entry name" value="Cu-oxidase_2nd"/>
</dbReference>
<dbReference type="Pfam" id="PF00394">
    <property type="entry name" value="Cu-oxidase"/>
    <property type="match status" value="1"/>
</dbReference>
<reference evidence="8" key="1">
    <citation type="journal article" date="2014" name="Int. J. Syst. Evol. Microbiol.">
        <title>Complete genome sequence of Corynebacterium casei LMG S-19264T (=DSM 44701T), isolated from a smear-ripened cheese.</title>
        <authorList>
            <consortium name="US DOE Joint Genome Institute (JGI-PGF)"/>
            <person name="Walter F."/>
            <person name="Albersmeier A."/>
            <person name="Kalinowski J."/>
            <person name="Ruckert C."/>
        </authorList>
    </citation>
    <scope>NUCLEOTIDE SEQUENCE</scope>
    <source>
        <strain evidence="8">CGMCC 1.8984</strain>
    </source>
</reference>
<protein>
    <submittedName>
        <fullName evidence="8">Oxidase (Copper-binding protein)</fullName>
    </submittedName>
</protein>
<dbReference type="CDD" id="cd13870">
    <property type="entry name" value="CuRO_2_CopA_like_1"/>
    <property type="match status" value="1"/>
</dbReference>
<dbReference type="InterPro" id="IPR006311">
    <property type="entry name" value="TAT_signal"/>
</dbReference>
<dbReference type="Pfam" id="PF07731">
    <property type="entry name" value="Cu-oxidase_2"/>
    <property type="match status" value="1"/>
</dbReference>
<evidence type="ECO:0000256" key="1">
    <source>
        <dbReference type="ARBA" id="ARBA00022723"/>
    </source>
</evidence>
<dbReference type="Gene3D" id="2.60.40.420">
    <property type="entry name" value="Cupredoxins - blue copper proteins"/>
    <property type="match status" value="3"/>
</dbReference>
<accession>A0A917UXK3</accession>
<evidence type="ECO:0000256" key="4">
    <source>
        <dbReference type="SAM" id="SignalP"/>
    </source>
</evidence>